<evidence type="ECO:0000313" key="4">
    <source>
        <dbReference type="Proteomes" id="UP001501183"/>
    </source>
</evidence>
<dbReference type="InterPro" id="IPR042099">
    <property type="entry name" value="ANL_N_sf"/>
</dbReference>
<accession>A0ABP8P9S6</accession>
<reference evidence="4" key="1">
    <citation type="journal article" date="2019" name="Int. J. Syst. Evol. Microbiol.">
        <title>The Global Catalogue of Microorganisms (GCM) 10K type strain sequencing project: providing services to taxonomists for standard genome sequencing and annotation.</title>
        <authorList>
            <consortium name="The Broad Institute Genomics Platform"/>
            <consortium name="The Broad Institute Genome Sequencing Center for Infectious Disease"/>
            <person name="Wu L."/>
            <person name="Ma J."/>
        </authorList>
    </citation>
    <scope>NUCLEOTIDE SEQUENCE [LARGE SCALE GENOMIC DNA]</scope>
    <source>
        <strain evidence="4">JCM 32206</strain>
    </source>
</reference>
<proteinExistence type="predicted"/>
<dbReference type="SUPFAM" id="SSF56801">
    <property type="entry name" value="Acetyl-CoA synthetase-like"/>
    <property type="match status" value="1"/>
</dbReference>
<protein>
    <submittedName>
        <fullName evidence="3">Fatty-acid--CoA ligase FadD5</fullName>
    </submittedName>
</protein>
<feature type="domain" description="AMP-dependent synthetase/ligase" evidence="1">
    <location>
        <begin position="24"/>
        <end position="387"/>
    </location>
</feature>
<dbReference type="Pfam" id="PF13193">
    <property type="entry name" value="AMP-binding_C"/>
    <property type="match status" value="1"/>
</dbReference>
<dbReference type="InterPro" id="IPR000873">
    <property type="entry name" value="AMP-dep_synth/lig_dom"/>
</dbReference>
<keyword evidence="4" id="KW-1185">Reference proteome</keyword>
<comment type="caution">
    <text evidence="3">The sequence shown here is derived from an EMBL/GenBank/DDBJ whole genome shotgun (WGS) entry which is preliminary data.</text>
</comment>
<dbReference type="EMBL" id="BAABFB010000050">
    <property type="protein sequence ID" value="GAA4482779.1"/>
    <property type="molecule type" value="Genomic_DNA"/>
</dbReference>
<keyword evidence="3" id="KW-0436">Ligase</keyword>
<dbReference type="InterPro" id="IPR020845">
    <property type="entry name" value="AMP-binding_CS"/>
</dbReference>
<gene>
    <name evidence="3" type="primary">fadD5_3</name>
    <name evidence="3" type="ORF">GCM10023094_33400</name>
</gene>
<dbReference type="PANTHER" id="PTHR43767:SF7">
    <property type="entry name" value="MEDIUM_LONG-CHAIN-FATTY-ACID--COA LIGASE FADD8"/>
    <property type="match status" value="1"/>
</dbReference>
<feature type="domain" description="AMP-binding enzyme C-terminal" evidence="2">
    <location>
        <begin position="437"/>
        <end position="513"/>
    </location>
</feature>
<evidence type="ECO:0000313" key="3">
    <source>
        <dbReference type="EMBL" id="GAA4482779.1"/>
    </source>
</evidence>
<dbReference type="PROSITE" id="PS00455">
    <property type="entry name" value="AMP_BINDING"/>
    <property type="match status" value="1"/>
</dbReference>
<dbReference type="InterPro" id="IPR050237">
    <property type="entry name" value="ATP-dep_AMP-bd_enzyme"/>
</dbReference>
<dbReference type="PANTHER" id="PTHR43767">
    <property type="entry name" value="LONG-CHAIN-FATTY-ACID--COA LIGASE"/>
    <property type="match status" value="1"/>
</dbReference>
<dbReference type="Gene3D" id="3.40.50.12780">
    <property type="entry name" value="N-terminal domain of ligase-like"/>
    <property type="match status" value="1"/>
</dbReference>
<evidence type="ECO:0000259" key="1">
    <source>
        <dbReference type="Pfam" id="PF00501"/>
    </source>
</evidence>
<dbReference type="InterPro" id="IPR025110">
    <property type="entry name" value="AMP-bd_C"/>
</dbReference>
<sequence length="526" mass="56398">MHSMTTAAEQPHLARRAHWMNHVERHAATLGDRAAIRFNGSTTTWVQLRDRVRALANGFASRGVGFGDRVALVTGNRPEFVETLLAANLLGAIAVPVNFRLTGPEVAYILADSGSKIVVGDEIGTPIIAAAVKELDERPEVIAVEANSEGFELYSTLVGEPVPASAALPDVPEDTPALIMYTSGTTGKPKGAVLTHLNLQAQGITLMRAFQYVDEDEVSLIASPLFHIAAVGTVAPVLFVGGTVVLHPTRAFAAGEILDTIENEGVTSCFLVPTQWQALCAEPGVTGRTLDRLRVLGWGAAPATDTLLRQMDETFPGAMNVAFFGQTEMSPVTCVLQGKDAIRKLGSVGRPVTSVAIRVVDPDMDDVAPGEVGEIVYRGPGLMLGYWDKPEATADAFRGGWFHSGDLVRVDEEGFVHVVDRAKDMIISGGENIYCSEVENVLAAHPDIVEVSIVGRAHDVWGETPVAFVVLRDNSAPLDITALREWAAASLARYKLPTELRIVQALPRNASGKVLKNSLREQVQPV</sequence>
<dbReference type="Pfam" id="PF00501">
    <property type="entry name" value="AMP-binding"/>
    <property type="match status" value="1"/>
</dbReference>
<dbReference type="GO" id="GO:0016874">
    <property type="term" value="F:ligase activity"/>
    <property type="evidence" value="ECO:0007669"/>
    <property type="project" value="UniProtKB-KW"/>
</dbReference>
<dbReference type="Gene3D" id="3.30.300.30">
    <property type="match status" value="1"/>
</dbReference>
<evidence type="ECO:0000259" key="2">
    <source>
        <dbReference type="Pfam" id="PF13193"/>
    </source>
</evidence>
<name>A0ABP8P9S6_9NOCA</name>
<dbReference type="Proteomes" id="UP001501183">
    <property type="component" value="Unassembled WGS sequence"/>
</dbReference>
<dbReference type="InterPro" id="IPR045851">
    <property type="entry name" value="AMP-bd_C_sf"/>
</dbReference>
<dbReference type="CDD" id="cd17631">
    <property type="entry name" value="FACL_FadD13-like"/>
    <property type="match status" value="1"/>
</dbReference>
<organism evidence="3 4">
    <name type="scientific">Rhodococcus olei</name>
    <dbReference type="NCBI Taxonomy" id="2161675"/>
    <lineage>
        <taxon>Bacteria</taxon>
        <taxon>Bacillati</taxon>
        <taxon>Actinomycetota</taxon>
        <taxon>Actinomycetes</taxon>
        <taxon>Mycobacteriales</taxon>
        <taxon>Nocardiaceae</taxon>
        <taxon>Rhodococcus</taxon>
    </lineage>
</organism>